<dbReference type="GO" id="GO:0008270">
    <property type="term" value="F:zinc ion binding"/>
    <property type="evidence" value="ECO:0007669"/>
    <property type="project" value="UniProtKB-KW"/>
</dbReference>
<evidence type="ECO:0000256" key="4">
    <source>
        <dbReference type="ARBA" id="ARBA00023125"/>
    </source>
</evidence>
<evidence type="ECO:0000256" key="3">
    <source>
        <dbReference type="ARBA" id="ARBA00022833"/>
    </source>
</evidence>
<keyword evidence="3 5" id="KW-0862">Zinc</keyword>
<keyword evidence="4" id="KW-0238">DNA-binding</keyword>
<feature type="zinc finger region" description="C3H1-type" evidence="5">
    <location>
        <begin position="343"/>
        <end position="371"/>
    </location>
</feature>
<name>A0A5J5AGM1_9ASTE</name>
<dbReference type="Proteomes" id="UP000325577">
    <property type="component" value="Linkage Group LG2"/>
</dbReference>
<dbReference type="PANTHER" id="PTHR12506">
    <property type="entry name" value="PROTEIN PHOSPHATASE RELATED"/>
    <property type="match status" value="1"/>
</dbReference>
<proteinExistence type="predicted"/>
<feature type="region of interest" description="Disordered" evidence="6">
    <location>
        <begin position="1"/>
        <end position="42"/>
    </location>
</feature>
<dbReference type="GO" id="GO:0003677">
    <property type="term" value="F:DNA binding"/>
    <property type="evidence" value="ECO:0007669"/>
    <property type="project" value="UniProtKB-KW"/>
</dbReference>
<feature type="compositionally biased region" description="Polar residues" evidence="6">
    <location>
        <begin position="198"/>
        <end position="207"/>
    </location>
</feature>
<feature type="zinc finger region" description="C3H1-type" evidence="5">
    <location>
        <begin position="98"/>
        <end position="126"/>
    </location>
</feature>
<dbReference type="SUPFAM" id="SSF90229">
    <property type="entry name" value="CCCH zinc finger"/>
    <property type="match status" value="4"/>
</dbReference>
<dbReference type="AlphaFoldDB" id="A0A5J5AGM1"/>
<evidence type="ECO:0000256" key="5">
    <source>
        <dbReference type="PROSITE-ProRule" id="PRU00723"/>
    </source>
</evidence>
<dbReference type="EMBL" id="CM018043">
    <property type="protein sequence ID" value="KAA8530153.1"/>
    <property type="molecule type" value="Genomic_DNA"/>
</dbReference>
<accession>A0A5J5AGM1</accession>
<keyword evidence="9" id="KW-1185">Reference proteome</keyword>
<dbReference type="SMART" id="SM00356">
    <property type="entry name" value="ZnF_C3H1"/>
    <property type="match status" value="5"/>
</dbReference>
<dbReference type="InterPro" id="IPR000571">
    <property type="entry name" value="Znf_CCCH"/>
</dbReference>
<dbReference type="Gene3D" id="3.30.1370.210">
    <property type="match status" value="1"/>
</dbReference>
<feature type="region of interest" description="Disordered" evidence="6">
    <location>
        <begin position="171"/>
        <end position="207"/>
    </location>
</feature>
<keyword evidence="1 5" id="KW-0479">Metal-binding</keyword>
<feature type="domain" description="C3H1-type" evidence="7">
    <location>
        <begin position="343"/>
        <end position="371"/>
    </location>
</feature>
<dbReference type="OrthoDB" id="411372at2759"/>
<dbReference type="Pfam" id="PF00642">
    <property type="entry name" value="zf-CCCH"/>
    <property type="match status" value="5"/>
</dbReference>
<feature type="zinc finger region" description="C3H1-type" evidence="5">
    <location>
        <begin position="51"/>
        <end position="79"/>
    </location>
</feature>
<dbReference type="Gene3D" id="2.30.30.1190">
    <property type="match status" value="1"/>
</dbReference>
<evidence type="ECO:0000259" key="7">
    <source>
        <dbReference type="PROSITE" id="PS50103"/>
    </source>
</evidence>
<evidence type="ECO:0000313" key="8">
    <source>
        <dbReference type="EMBL" id="KAA8530153.1"/>
    </source>
</evidence>
<evidence type="ECO:0000256" key="1">
    <source>
        <dbReference type="ARBA" id="ARBA00022723"/>
    </source>
</evidence>
<sequence length="383" mass="42919">MDSHDVPEEALVQNFQNVGLKSNENENENETSNDDHKDHGNLNGSRLYPLRLYAEDCPFFMRTGTCKFGLNCKFNHPVRRTNQAGRDKDKEKEGSSENSEQIECKYYLTPGGCKYGKSCRYNHSKDESEIEPPELNFLGLPVRLGEKECPFYMRNGSCGYGARCRFHHPDPTAVGGSDPQNSNSNDESVGPFVRSSESHNGNSITFSLSGASHPAQLSWSSQPAQVPYQDNHSSFVPATQPFPQVADQNLEWNGYQVSPIQAPNYPYEMTRQPHSDPAAKNLMKAGVSTQVEEFPERPGQPECDYFIKTGSCKFKSACRYHHPKIRAPKADVCDLSDKGLPLRPGKRICWNYERYGICKYGRACLFDHPVNLASSAFPVGSIQ</sequence>
<feature type="domain" description="C3H1-type" evidence="7">
    <location>
        <begin position="297"/>
        <end position="325"/>
    </location>
</feature>
<feature type="zinc finger region" description="C3H1-type" evidence="5">
    <location>
        <begin position="143"/>
        <end position="171"/>
    </location>
</feature>
<dbReference type="InterPro" id="IPR050974">
    <property type="entry name" value="Plant_ZF_CCCH"/>
</dbReference>
<protein>
    <recommendedName>
        <fullName evidence="7">C3H1-type domain-containing protein</fullName>
    </recommendedName>
</protein>
<feature type="zinc finger region" description="C3H1-type" evidence="5">
    <location>
        <begin position="297"/>
        <end position="325"/>
    </location>
</feature>
<reference evidence="8 9" key="1">
    <citation type="submission" date="2019-09" db="EMBL/GenBank/DDBJ databases">
        <title>A chromosome-level genome assembly of the Chinese tupelo Nyssa sinensis.</title>
        <authorList>
            <person name="Yang X."/>
            <person name="Kang M."/>
            <person name="Yang Y."/>
            <person name="Xiong H."/>
            <person name="Wang M."/>
            <person name="Zhang Z."/>
            <person name="Wang Z."/>
            <person name="Wu H."/>
            <person name="Ma T."/>
            <person name="Liu J."/>
            <person name="Xi Z."/>
        </authorList>
    </citation>
    <scope>NUCLEOTIDE SEQUENCE [LARGE SCALE GENOMIC DNA]</scope>
    <source>
        <strain evidence="8">J267</strain>
        <tissue evidence="8">Leaf</tissue>
    </source>
</reference>
<dbReference type="GO" id="GO:0003729">
    <property type="term" value="F:mRNA binding"/>
    <property type="evidence" value="ECO:0007669"/>
    <property type="project" value="TreeGrafter"/>
</dbReference>
<evidence type="ECO:0000256" key="6">
    <source>
        <dbReference type="SAM" id="MobiDB-lite"/>
    </source>
</evidence>
<keyword evidence="2 5" id="KW-0863">Zinc-finger</keyword>
<evidence type="ECO:0000256" key="2">
    <source>
        <dbReference type="ARBA" id="ARBA00022771"/>
    </source>
</evidence>
<dbReference type="InterPro" id="IPR036855">
    <property type="entry name" value="Znf_CCCH_sf"/>
</dbReference>
<feature type="compositionally biased region" description="Polar residues" evidence="6">
    <location>
        <begin position="13"/>
        <end position="22"/>
    </location>
</feature>
<gene>
    <name evidence="8" type="ORF">F0562_004862</name>
</gene>
<feature type="domain" description="C3H1-type" evidence="7">
    <location>
        <begin position="98"/>
        <end position="126"/>
    </location>
</feature>
<feature type="domain" description="C3H1-type" evidence="7">
    <location>
        <begin position="143"/>
        <end position="171"/>
    </location>
</feature>
<dbReference type="Gene3D" id="4.10.1000.10">
    <property type="entry name" value="Zinc finger, CCCH-type"/>
    <property type="match status" value="1"/>
</dbReference>
<dbReference type="PROSITE" id="PS50103">
    <property type="entry name" value="ZF_C3H1"/>
    <property type="match status" value="5"/>
</dbReference>
<feature type="compositionally biased region" description="Polar residues" evidence="6">
    <location>
        <begin position="178"/>
        <end position="187"/>
    </location>
</feature>
<dbReference type="PANTHER" id="PTHR12506:SF75">
    <property type="entry name" value="ZINC FINGER CCCH DOMAIN-CONTAINING PROTEIN 67-LIKE"/>
    <property type="match status" value="1"/>
</dbReference>
<organism evidence="8 9">
    <name type="scientific">Nyssa sinensis</name>
    <dbReference type="NCBI Taxonomy" id="561372"/>
    <lineage>
        <taxon>Eukaryota</taxon>
        <taxon>Viridiplantae</taxon>
        <taxon>Streptophyta</taxon>
        <taxon>Embryophyta</taxon>
        <taxon>Tracheophyta</taxon>
        <taxon>Spermatophyta</taxon>
        <taxon>Magnoliopsida</taxon>
        <taxon>eudicotyledons</taxon>
        <taxon>Gunneridae</taxon>
        <taxon>Pentapetalae</taxon>
        <taxon>asterids</taxon>
        <taxon>Cornales</taxon>
        <taxon>Nyssaceae</taxon>
        <taxon>Nyssa</taxon>
    </lineage>
</organism>
<feature type="domain" description="C3H1-type" evidence="7">
    <location>
        <begin position="51"/>
        <end position="79"/>
    </location>
</feature>
<evidence type="ECO:0000313" key="9">
    <source>
        <dbReference type="Proteomes" id="UP000325577"/>
    </source>
</evidence>